<name>A0A139AZG7_GONPJ</name>
<accession>A0A139AZG7</accession>
<feature type="compositionally biased region" description="Low complexity" evidence="1">
    <location>
        <begin position="134"/>
        <end position="148"/>
    </location>
</feature>
<protein>
    <submittedName>
        <fullName evidence="2">Uncharacterized protein</fullName>
    </submittedName>
</protein>
<feature type="region of interest" description="Disordered" evidence="1">
    <location>
        <begin position="1"/>
        <end position="148"/>
    </location>
</feature>
<reference evidence="2 3" key="1">
    <citation type="journal article" date="2015" name="Genome Biol. Evol.">
        <title>Phylogenomic analyses indicate that early fungi evolved digesting cell walls of algal ancestors of land plants.</title>
        <authorList>
            <person name="Chang Y."/>
            <person name="Wang S."/>
            <person name="Sekimoto S."/>
            <person name="Aerts A.L."/>
            <person name="Choi C."/>
            <person name="Clum A."/>
            <person name="LaButti K.M."/>
            <person name="Lindquist E.A."/>
            <person name="Yee Ngan C."/>
            <person name="Ohm R.A."/>
            <person name="Salamov A.A."/>
            <person name="Grigoriev I.V."/>
            <person name="Spatafora J.W."/>
            <person name="Berbee M.L."/>
        </authorList>
    </citation>
    <scope>NUCLEOTIDE SEQUENCE [LARGE SCALE GENOMIC DNA]</scope>
    <source>
        <strain evidence="2 3">JEL478</strain>
    </source>
</reference>
<evidence type="ECO:0000313" key="2">
    <source>
        <dbReference type="EMBL" id="KXS21953.1"/>
    </source>
</evidence>
<feature type="compositionally biased region" description="Basic and acidic residues" evidence="1">
    <location>
        <begin position="244"/>
        <end position="253"/>
    </location>
</feature>
<feature type="compositionally biased region" description="Polar residues" evidence="1">
    <location>
        <begin position="1"/>
        <end position="11"/>
    </location>
</feature>
<organism evidence="2 3">
    <name type="scientific">Gonapodya prolifera (strain JEL478)</name>
    <name type="common">Monoblepharis prolifera</name>
    <dbReference type="NCBI Taxonomy" id="1344416"/>
    <lineage>
        <taxon>Eukaryota</taxon>
        <taxon>Fungi</taxon>
        <taxon>Fungi incertae sedis</taxon>
        <taxon>Chytridiomycota</taxon>
        <taxon>Chytridiomycota incertae sedis</taxon>
        <taxon>Monoblepharidomycetes</taxon>
        <taxon>Monoblepharidales</taxon>
        <taxon>Gonapodyaceae</taxon>
        <taxon>Gonapodya</taxon>
    </lineage>
</organism>
<keyword evidence="3" id="KW-1185">Reference proteome</keyword>
<evidence type="ECO:0000313" key="3">
    <source>
        <dbReference type="Proteomes" id="UP000070544"/>
    </source>
</evidence>
<feature type="compositionally biased region" description="Low complexity" evidence="1">
    <location>
        <begin position="371"/>
        <end position="392"/>
    </location>
</feature>
<feature type="compositionally biased region" description="Basic and acidic residues" evidence="1">
    <location>
        <begin position="17"/>
        <end position="27"/>
    </location>
</feature>
<dbReference type="AlphaFoldDB" id="A0A139AZG7"/>
<dbReference type="EMBL" id="KQ965732">
    <property type="protein sequence ID" value="KXS21953.1"/>
    <property type="molecule type" value="Genomic_DNA"/>
</dbReference>
<feature type="region of interest" description="Disordered" evidence="1">
    <location>
        <begin position="160"/>
        <end position="437"/>
    </location>
</feature>
<evidence type="ECO:0000256" key="1">
    <source>
        <dbReference type="SAM" id="MobiDB-lite"/>
    </source>
</evidence>
<feature type="compositionally biased region" description="Basic and acidic residues" evidence="1">
    <location>
        <begin position="94"/>
        <end position="106"/>
    </location>
</feature>
<feature type="compositionally biased region" description="Basic and acidic residues" evidence="1">
    <location>
        <begin position="329"/>
        <end position="346"/>
    </location>
</feature>
<gene>
    <name evidence="2" type="ORF">M427DRAFT_27483</name>
</gene>
<sequence length="460" mass="48829">MEDSVRPTTDITGADLDVVKPSRKADVGEVGEAGGYESDSGSTLTHNEGDHDGMTANGDGEASLDDHPRHHQTVSQADPHVAISAETHAPPSDESSHARESSHNSSDETESETLPVRSTSDDATLEEDELYAVSDSAPDSPLSLSLSLDDPARAEAERIAARGLPVVAARRLAPEDDDSSSPDSSTVFSSSPSRSAKKPPSIKSTSSLKTSTDVPPPDCAPEERKMVRRVSFHDGPPDVTEAPDYWRRSDQRPEPVGLIDTVKMMRYMSKMRKMNVEEQQRRAQSLPPRTSTDSTSEETSTAPNPTTRPRALTLPSRLSEDIPVSDSDVDAHPRDSVDRPSIDAKPAHPHVPAGTGADVSWDGKVTRGRKGVAATAATVATPTQQTASTSKPKIPTALSRLLKRSSSPAGIVSGPATASTQPAVPAPTFPPKKGDGDALTREIADKMKKAERKGVFGIGK</sequence>
<dbReference type="OrthoDB" id="10664545at2759"/>
<feature type="compositionally biased region" description="Basic and acidic residues" evidence="1">
    <location>
        <begin position="221"/>
        <end position="236"/>
    </location>
</feature>
<feature type="compositionally biased region" description="Low complexity" evidence="1">
    <location>
        <begin position="290"/>
        <end position="301"/>
    </location>
</feature>
<feature type="compositionally biased region" description="Low complexity" evidence="1">
    <location>
        <begin position="181"/>
        <end position="212"/>
    </location>
</feature>
<dbReference type="Proteomes" id="UP000070544">
    <property type="component" value="Unassembled WGS sequence"/>
</dbReference>
<proteinExistence type="predicted"/>